<dbReference type="PANTHER" id="PTHR43877">
    <property type="entry name" value="AMINOALKYLPHOSPHONATE N-ACETYLTRANSFERASE-RELATED-RELATED"/>
    <property type="match status" value="1"/>
</dbReference>
<dbReference type="EMBL" id="BONN01000001">
    <property type="protein sequence ID" value="GIG31223.1"/>
    <property type="molecule type" value="Genomic_DNA"/>
</dbReference>
<dbReference type="InterPro" id="IPR050832">
    <property type="entry name" value="Bact_Acetyltransf"/>
</dbReference>
<dbReference type="PANTHER" id="PTHR43877:SF5">
    <property type="entry name" value="BLL8307 PROTEIN"/>
    <property type="match status" value="1"/>
</dbReference>
<evidence type="ECO:0000313" key="7">
    <source>
        <dbReference type="Proteomes" id="UP000618382"/>
    </source>
</evidence>
<keyword evidence="7" id="KW-1185">Reference proteome</keyword>
<dbReference type="Pfam" id="PF00583">
    <property type="entry name" value="Acetyltransf_1"/>
    <property type="match status" value="1"/>
</dbReference>
<dbReference type="InterPro" id="IPR016181">
    <property type="entry name" value="Acyl_CoA_acyltransferase"/>
</dbReference>
<sequence length="160" mass="16791">MTVAVATDDPHRPDVLALLHEHLADMYATSPAESVHALDPAALTGPTMTFWTARSSDGALLGCVALHQLAPDAGELKSMRTAAASRGRGVGATMLAHVVAEATARGYRTLHLETGSEPYFAAARRLYERAGFTTCGPFAGYGPDPLSAFYRLTLPAAPPA</sequence>
<dbReference type="InterPro" id="IPR000182">
    <property type="entry name" value="GNAT_dom"/>
</dbReference>
<accession>A0A7Y9FGY5</accession>
<keyword evidence="2 5" id="KW-0012">Acyltransferase</keyword>
<dbReference type="PROSITE" id="PS51186">
    <property type="entry name" value="GNAT"/>
    <property type="match status" value="1"/>
</dbReference>
<reference evidence="5 6" key="1">
    <citation type="submission" date="2020-07" db="EMBL/GenBank/DDBJ databases">
        <title>Sequencing the genomes of 1000 actinobacteria strains.</title>
        <authorList>
            <person name="Klenk H.-P."/>
        </authorList>
    </citation>
    <scope>NUCLEOTIDE SEQUENCE [LARGE SCALE GENOMIC DNA]</scope>
    <source>
        <strain evidence="5 6">DSM 24482</strain>
    </source>
</reference>
<organism evidence="5 6">
    <name type="scientific">Cellulomonas oligotrophica</name>
    <dbReference type="NCBI Taxonomy" id="931536"/>
    <lineage>
        <taxon>Bacteria</taxon>
        <taxon>Bacillati</taxon>
        <taxon>Actinomycetota</taxon>
        <taxon>Actinomycetes</taxon>
        <taxon>Micrococcales</taxon>
        <taxon>Cellulomonadaceae</taxon>
        <taxon>Cellulomonas</taxon>
    </lineage>
</organism>
<evidence type="ECO:0000313" key="6">
    <source>
        <dbReference type="Proteomes" id="UP000577956"/>
    </source>
</evidence>
<gene>
    <name evidence="5" type="ORF">BKA21_001320</name>
    <name evidence="4" type="ORF">Col01nite_03820</name>
</gene>
<proteinExistence type="predicted"/>
<dbReference type="CDD" id="cd04301">
    <property type="entry name" value="NAT_SF"/>
    <property type="match status" value="1"/>
</dbReference>
<dbReference type="AlphaFoldDB" id="A0A7Y9FGY5"/>
<dbReference type="Proteomes" id="UP000618382">
    <property type="component" value="Unassembled WGS sequence"/>
</dbReference>
<dbReference type="GO" id="GO:0016747">
    <property type="term" value="F:acyltransferase activity, transferring groups other than amino-acyl groups"/>
    <property type="evidence" value="ECO:0007669"/>
    <property type="project" value="InterPro"/>
</dbReference>
<keyword evidence="1 5" id="KW-0808">Transferase</keyword>
<dbReference type="EMBL" id="JACCBK010000001">
    <property type="protein sequence ID" value="NYD85771.1"/>
    <property type="molecule type" value="Genomic_DNA"/>
</dbReference>
<protein>
    <submittedName>
        <fullName evidence="4">N-acetyltransferase</fullName>
    </submittedName>
    <submittedName>
        <fullName evidence="5">Putative acetyltransferase</fullName>
        <ecNumber evidence="5">2.3.1.-</ecNumber>
    </submittedName>
</protein>
<feature type="domain" description="N-acetyltransferase" evidence="3">
    <location>
        <begin position="1"/>
        <end position="155"/>
    </location>
</feature>
<evidence type="ECO:0000256" key="1">
    <source>
        <dbReference type="ARBA" id="ARBA00022679"/>
    </source>
</evidence>
<dbReference type="SUPFAM" id="SSF55729">
    <property type="entry name" value="Acyl-CoA N-acyltransferases (Nat)"/>
    <property type="match status" value="1"/>
</dbReference>
<evidence type="ECO:0000313" key="5">
    <source>
        <dbReference type="EMBL" id="NYD85771.1"/>
    </source>
</evidence>
<comment type="caution">
    <text evidence="5">The sequence shown here is derived from an EMBL/GenBank/DDBJ whole genome shotgun (WGS) entry which is preliminary data.</text>
</comment>
<evidence type="ECO:0000259" key="3">
    <source>
        <dbReference type="PROSITE" id="PS51186"/>
    </source>
</evidence>
<reference evidence="4 7" key="2">
    <citation type="submission" date="2021-01" db="EMBL/GenBank/DDBJ databases">
        <title>Whole genome shotgun sequence of Cellulomonas oligotrophica NBRC 109435.</title>
        <authorList>
            <person name="Komaki H."/>
            <person name="Tamura T."/>
        </authorList>
    </citation>
    <scope>NUCLEOTIDE SEQUENCE [LARGE SCALE GENOMIC DNA]</scope>
    <source>
        <strain evidence="4 7">NBRC 109435</strain>
    </source>
</reference>
<dbReference type="EC" id="2.3.1.-" evidence="5"/>
<name>A0A7Y9FGY5_9CELL</name>
<evidence type="ECO:0000313" key="4">
    <source>
        <dbReference type="EMBL" id="GIG31223.1"/>
    </source>
</evidence>
<evidence type="ECO:0000256" key="2">
    <source>
        <dbReference type="ARBA" id="ARBA00023315"/>
    </source>
</evidence>
<dbReference type="Proteomes" id="UP000577956">
    <property type="component" value="Unassembled WGS sequence"/>
</dbReference>
<dbReference type="Gene3D" id="3.40.630.30">
    <property type="match status" value="1"/>
</dbReference>
<dbReference type="RefSeq" id="WP_140457523.1">
    <property type="nucleotide sequence ID" value="NZ_BAABFI010000018.1"/>
</dbReference>